<keyword evidence="1" id="KW-1133">Transmembrane helix</keyword>
<keyword evidence="1" id="KW-0472">Membrane</keyword>
<gene>
    <name evidence="2" type="ORF">MACJ_002801</name>
</gene>
<name>A0A976M6Q3_THEOR</name>
<feature type="transmembrane region" description="Helical" evidence="1">
    <location>
        <begin position="256"/>
        <end position="275"/>
    </location>
</feature>
<dbReference type="AlphaFoldDB" id="A0A976M6Q3"/>
<feature type="transmembrane region" description="Helical" evidence="1">
    <location>
        <begin position="117"/>
        <end position="138"/>
    </location>
</feature>
<keyword evidence="1" id="KW-0812">Transmembrane</keyword>
<accession>A0A976M6Q3</accession>
<protein>
    <submittedName>
        <fullName evidence="2">Uncharacterized protein</fullName>
    </submittedName>
</protein>
<feature type="transmembrane region" description="Helical" evidence="1">
    <location>
        <begin position="470"/>
        <end position="495"/>
    </location>
</feature>
<dbReference type="Proteomes" id="UP000244803">
    <property type="component" value="Chromosome 4"/>
</dbReference>
<feature type="transmembrane region" description="Helical" evidence="1">
    <location>
        <begin position="159"/>
        <end position="179"/>
    </location>
</feature>
<evidence type="ECO:0000313" key="2">
    <source>
        <dbReference type="EMBL" id="UKJ89550.2"/>
    </source>
</evidence>
<proteinExistence type="predicted"/>
<sequence>MGVAEKKVTIQRRSLFARLGDKKIYSFALLISRIIFAVCQLSVALDTWSTFKKLSRIPAEGNYDMSLKTLLNYKGDLDWVPTITKKQYMHDTYGANRLFNLYLIRLSHYFHSRITSFLLYFSITLFLLMIFLSAFDLFQMFLSKMRRERIRTGLVLTRTLLYSALFGAMLSQFIFILYYRTSLCSMETMYPELFFKPTDNTVRLEFLQAGTCKMTQRFTATYLMSFLTLLPDSFLIIVSIIPALRIHSVVNGLKYFVAIFFFISAFLVMDFRSYISVGTDPYVLDFGIHRFNEEVVASGRPNEAIKLYHQQKSFKMFSVKDSITLQVGRALKDYVKGRSRTVEFKFQVTPEMDRTQNLIAHFNYAKQIYAQWDHSSRFYAYFGIYATFLSVVDALSGTVMVIKRHRFLVPLIAVLNFIYAFTNIVHCILVQFPFIQARFFCRIKLYTPDEAGIMFETLAISDLMCKIKDVYIICFSLIILLVMLALVNVANLYFLRKRK</sequence>
<feature type="transmembrane region" description="Helical" evidence="1">
    <location>
        <begin position="407"/>
        <end position="432"/>
    </location>
</feature>
<dbReference type="OrthoDB" id="365248at2759"/>
<evidence type="ECO:0000313" key="3">
    <source>
        <dbReference type="Proteomes" id="UP000244803"/>
    </source>
</evidence>
<feature type="transmembrane region" description="Helical" evidence="1">
    <location>
        <begin position="24"/>
        <end position="45"/>
    </location>
</feature>
<organism evidence="2 3">
    <name type="scientific">Theileria orientalis</name>
    <dbReference type="NCBI Taxonomy" id="68886"/>
    <lineage>
        <taxon>Eukaryota</taxon>
        <taxon>Sar</taxon>
        <taxon>Alveolata</taxon>
        <taxon>Apicomplexa</taxon>
        <taxon>Aconoidasida</taxon>
        <taxon>Piroplasmida</taxon>
        <taxon>Theileriidae</taxon>
        <taxon>Theileria</taxon>
    </lineage>
</organism>
<evidence type="ECO:0000256" key="1">
    <source>
        <dbReference type="SAM" id="Phobius"/>
    </source>
</evidence>
<dbReference type="EMBL" id="CP056067">
    <property type="protein sequence ID" value="UKJ89550.2"/>
    <property type="molecule type" value="Genomic_DNA"/>
</dbReference>
<feature type="transmembrane region" description="Helical" evidence="1">
    <location>
        <begin position="378"/>
        <end position="395"/>
    </location>
</feature>
<reference evidence="2" key="1">
    <citation type="submission" date="2022-07" db="EMBL/GenBank/DDBJ databases">
        <title>Evaluation of T. orientalis genome assembly methods using nanopore sequencing and analysis of variation between genomes.</title>
        <authorList>
            <person name="Yam J."/>
            <person name="Micallef M.L."/>
            <person name="Liu M."/>
            <person name="Djordjevic S.P."/>
            <person name="Bogema D.R."/>
            <person name="Jenkins C."/>
        </authorList>
    </citation>
    <scope>NUCLEOTIDE SEQUENCE</scope>
    <source>
        <strain evidence="2">Fish Creek</strain>
    </source>
</reference>
<feature type="transmembrane region" description="Helical" evidence="1">
    <location>
        <begin position="223"/>
        <end position="244"/>
    </location>
</feature>